<dbReference type="GO" id="GO:0034975">
    <property type="term" value="P:protein folding in endoplasmic reticulum"/>
    <property type="evidence" value="ECO:0007669"/>
    <property type="project" value="TreeGrafter"/>
</dbReference>
<dbReference type="PANTHER" id="PTHR13116:SF5">
    <property type="entry name" value="ER MEMBRANE PROTEIN COMPLEX SUBUNIT 3"/>
    <property type="match status" value="1"/>
</dbReference>
<keyword evidence="4 7" id="KW-0812">Transmembrane</keyword>
<dbReference type="GO" id="GO:0072546">
    <property type="term" value="C:EMC complex"/>
    <property type="evidence" value="ECO:0007669"/>
    <property type="project" value="TreeGrafter"/>
</dbReference>
<reference evidence="8" key="1">
    <citation type="submission" date="2016-06" db="UniProtKB">
        <authorList>
            <consortium name="WormBaseParasite"/>
        </authorList>
    </citation>
    <scope>IDENTIFICATION</scope>
</reference>
<proteinExistence type="inferred from homology"/>
<name>A0A183EUL8_9BILA</name>
<dbReference type="SMART" id="SM01415">
    <property type="entry name" value="DUF106"/>
    <property type="match status" value="1"/>
</dbReference>
<dbReference type="WBParaSite" id="GPUH_0002468901-mRNA-1">
    <property type="protein sequence ID" value="GPUH_0002468901-mRNA-1"/>
    <property type="gene ID" value="GPUH_0002468901"/>
</dbReference>
<dbReference type="AlphaFoldDB" id="A0A183EUL8"/>
<keyword evidence="5 7" id="KW-1133">Transmembrane helix</keyword>
<sequence>LIRSRLLRENGRFLPKLSFNMRKHFLLNDENGYITKGMERPPQMQNPMADPTMMTDMLKGNLLNVLPMIVIGGWINWTFSGFVTTRVPFPLTLRFKPMLQRGCTFLLREIFGF</sequence>
<comment type="subcellular location">
    <subcellularLocation>
        <location evidence="1">Membrane</location>
        <topology evidence="1">Multi-pass membrane protein</topology>
    </subcellularLocation>
</comment>
<evidence type="ECO:0000256" key="7">
    <source>
        <dbReference type="SAM" id="Phobius"/>
    </source>
</evidence>
<accession>A0A183EUL8</accession>
<comment type="similarity">
    <text evidence="2">Belongs to the EMC3 family.</text>
</comment>
<dbReference type="Pfam" id="PF01956">
    <property type="entry name" value="EMC3_TMCO1"/>
    <property type="match status" value="1"/>
</dbReference>
<organism evidence="8">
    <name type="scientific">Gongylonema pulchrum</name>
    <dbReference type="NCBI Taxonomy" id="637853"/>
    <lineage>
        <taxon>Eukaryota</taxon>
        <taxon>Metazoa</taxon>
        <taxon>Ecdysozoa</taxon>
        <taxon>Nematoda</taxon>
        <taxon>Chromadorea</taxon>
        <taxon>Rhabditida</taxon>
        <taxon>Spirurina</taxon>
        <taxon>Spiruromorpha</taxon>
        <taxon>Spiruroidea</taxon>
        <taxon>Gongylonematidae</taxon>
        <taxon>Gongylonema</taxon>
    </lineage>
</organism>
<evidence type="ECO:0000256" key="6">
    <source>
        <dbReference type="ARBA" id="ARBA00023136"/>
    </source>
</evidence>
<keyword evidence="6 7" id="KW-0472">Membrane</keyword>
<dbReference type="InterPro" id="IPR002809">
    <property type="entry name" value="EMC3/TMCO1"/>
</dbReference>
<evidence type="ECO:0000256" key="3">
    <source>
        <dbReference type="ARBA" id="ARBA00020822"/>
    </source>
</evidence>
<dbReference type="InterPro" id="IPR008568">
    <property type="entry name" value="EMC3"/>
</dbReference>
<dbReference type="PANTHER" id="PTHR13116">
    <property type="entry name" value="ER MEMBRANE PROTEIN COMPLEX SUBUNIT 3"/>
    <property type="match status" value="1"/>
</dbReference>
<evidence type="ECO:0000256" key="2">
    <source>
        <dbReference type="ARBA" id="ARBA00005376"/>
    </source>
</evidence>
<evidence type="ECO:0000313" key="8">
    <source>
        <dbReference type="WBParaSite" id="GPUH_0002468901-mRNA-1"/>
    </source>
</evidence>
<evidence type="ECO:0000256" key="4">
    <source>
        <dbReference type="ARBA" id="ARBA00022692"/>
    </source>
</evidence>
<evidence type="ECO:0000256" key="5">
    <source>
        <dbReference type="ARBA" id="ARBA00022989"/>
    </source>
</evidence>
<evidence type="ECO:0000256" key="1">
    <source>
        <dbReference type="ARBA" id="ARBA00004141"/>
    </source>
</evidence>
<protein>
    <recommendedName>
        <fullName evidence="3">ER membrane protein complex subunit 3</fullName>
    </recommendedName>
</protein>
<feature type="transmembrane region" description="Helical" evidence="7">
    <location>
        <begin position="62"/>
        <end position="83"/>
    </location>
</feature>